<sequence length="237" mass="27562">MTRECTQDFLLLKKYITDYSINRNLEEDSYLAVAKRIHKAYFSLVNWHAEYQYQQSFFSENYCDNDKVIVRLSEVFSDIGSSKFNWLNGSYKASRVMLRSAIENFVRSISAIGDRELLKETSVYSLFEKAGKSEIFTSSENINNSYKNLHSKYKELCRDTHTSSSENMENITSLIDYPKYDEEKSKSTGALFVSTAKSILVILCLIFNELFHNMHYKNKENILEAIPRSIRPLVLVP</sequence>
<name>A0A317C019_9GAMM</name>
<proteinExistence type="predicted"/>
<accession>A0A317C019</accession>
<organism evidence="1 2">
    <name type="scientific">Leucothrix pacifica</name>
    <dbReference type="NCBI Taxonomy" id="1247513"/>
    <lineage>
        <taxon>Bacteria</taxon>
        <taxon>Pseudomonadati</taxon>
        <taxon>Pseudomonadota</taxon>
        <taxon>Gammaproteobacteria</taxon>
        <taxon>Thiotrichales</taxon>
        <taxon>Thiotrichaceae</taxon>
        <taxon>Leucothrix</taxon>
    </lineage>
</organism>
<dbReference type="EMBL" id="QGKM01000141">
    <property type="protein sequence ID" value="PWQ92006.1"/>
    <property type="molecule type" value="Genomic_DNA"/>
</dbReference>
<dbReference type="RefSeq" id="WP_109840050.1">
    <property type="nucleotide sequence ID" value="NZ_QGKM01000141.1"/>
</dbReference>
<keyword evidence="2" id="KW-1185">Reference proteome</keyword>
<dbReference type="OrthoDB" id="7069311at2"/>
<gene>
    <name evidence="1" type="ORF">DKW60_23425</name>
</gene>
<dbReference type="AlphaFoldDB" id="A0A317C019"/>
<protein>
    <submittedName>
        <fullName evidence="1">Uncharacterized protein</fullName>
    </submittedName>
</protein>
<reference evidence="1 2" key="1">
    <citation type="submission" date="2018-05" db="EMBL/GenBank/DDBJ databases">
        <title>Leucothrix arctica sp. nov., isolated from Arctic seawater.</title>
        <authorList>
            <person name="Choi A."/>
            <person name="Baek K."/>
        </authorList>
    </citation>
    <scope>NUCLEOTIDE SEQUENCE [LARGE SCALE GENOMIC DNA]</scope>
    <source>
        <strain evidence="1 2">JCM 18388</strain>
    </source>
</reference>
<comment type="caution">
    <text evidence="1">The sequence shown here is derived from an EMBL/GenBank/DDBJ whole genome shotgun (WGS) entry which is preliminary data.</text>
</comment>
<evidence type="ECO:0000313" key="1">
    <source>
        <dbReference type="EMBL" id="PWQ92006.1"/>
    </source>
</evidence>
<dbReference type="Proteomes" id="UP000245539">
    <property type="component" value="Unassembled WGS sequence"/>
</dbReference>
<evidence type="ECO:0000313" key="2">
    <source>
        <dbReference type="Proteomes" id="UP000245539"/>
    </source>
</evidence>